<dbReference type="OrthoDB" id="5597332at2759"/>
<evidence type="ECO:0000256" key="1">
    <source>
        <dbReference type="SAM" id="MobiDB-lite"/>
    </source>
</evidence>
<gene>
    <name evidence="2" type="ORF">LPJ53_005575</name>
</gene>
<dbReference type="Proteomes" id="UP001149813">
    <property type="component" value="Unassembled WGS sequence"/>
</dbReference>
<dbReference type="AlphaFoldDB" id="A0A9W7XS67"/>
<protein>
    <submittedName>
        <fullName evidence="2">Uncharacterized protein</fullName>
    </submittedName>
</protein>
<reference evidence="2" key="1">
    <citation type="submission" date="2022-07" db="EMBL/GenBank/DDBJ databases">
        <title>Phylogenomic reconstructions and comparative analyses of Kickxellomycotina fungi.</title>
        <authorList>
            <person name="Reynolds N.K."/>
            <person name="Stajich J.E."/>
            <person name="Barry K."/>
            <person name="Grigoriev I.V."/>
            <person name="Crous P."/>
            <person name="Smith M.E."/>
        </authorList>
    </citation>
    <scope>NUCLEOTIDE SEQUENCE</scope>
    <source>
        <strain evidence="2">NBRC 32514</strain>
    </source>
</reference>
<feature type="region of interest" description="Disordered" evidence="1">
    <location>
        <begin position="54"/>
        <end position="188"/>
    </location>
</feature>
<dbReference type="EMBL" id="JANBOJ010000353">
    <property type="protein sequence ID" value="KAJ1719699.1"/>
    <property type="molecule type" value="Genomic_DNA"/>
</dbReference>
<proteinExistence type="predicted"/>
<organism evidence="2 3">
    <name type="scientific">Coemansia erecta</name>
    <dbReference type="NCBI Taxonomy" id="147472"/>
    <lineage>
        <taxon>Eukaryota</taxon>
        <taxon>Fungi</taxon>
        <taxon>Fungi incertae sedis</taxon>
        <taxon>Zoopagomycota</taxon>
        <taxon>Kickxellomycotina</taxon>
        <taxon>Kickxellomycetes</taxon>
        <taxon>Kickxellales</taxon>
        <taxon>Kickxellaceae</taxon>
        <taxon>Coemansia</taxon>
    </lineage>
</organism>
<evidence type="ECO:0000313" key="2">
    <source>
        <dbReference type="EMBL" id="KAJ1719699.1"/>
    </source>
</evidence>
<sequence>MNVNEELLCSFEILKPLTENLQSCMARVEANFWSRRQQVEAMMNEAIMNEAKKNIAPEGDATGAGAAGGEAEAKGEVPPVGAPSSTSAAASSAAAAASTNPVSVPIPMPTGERKRRSPAVAKSPGRFDLEPLSDANSDDDDDDEDDSSSTTGIENADSPAVLHGTPPRGTSKLKQTMVQGRSSSSSSS</sequence>
<feature type="compositionally biased region" description="Polar residues" evidence="1">
    <location>
        <begin position="172"/>
        <end position="181"/>
    </location>
</feature>
<feature type="compositionally biased region" description="Acidic residues" evidence="1">
    <location>
        <begin position="136"/>
        <end position="147"/>
    </location>
</feature>
<feature type="compositionally biased region" description="Low complexity" evidence="1">
    <location>
        <begin position="76"/>
        <end position="105"/>
    </location>
</feature>
<evidence type="ECO:0000313" key="3">
    <source>
        <dbReference type="Proteomes" id="UP001149813"/>
    </source>
</evidence>
<comment type="caution">
    <text evidence="2">The sequence shown here is derived from an EMBL/GenBank/DDBJ whole genome shotgun (WGS) entry which is preliminary data.</text>
</comment>
<keyword evidence="3" id="KW-1185">Reference proteome</keyword>
<accession>A0A9W7XS67</accession>
<name>A0A9W7XS67_9FUNG</name>